<organism evidence="1 2">
    <name type="scientific">Pleurotus eryngii</name>
    <name type="common">Boletus of the steppes</name>
    <dbReference type="NCBI Taxonomy" id="5323"/>
    <lineage>
        <taxon>Eukaryota</taxon>
        <taxon>Fungi</taxon>
        <taxon>Dikarya</taxon>
        <taxon>Basidiomycota</taxon>
        <taxon>Agaricomycotina</taxon>
        <taxon>Agaricomycetes</taxon>
        <taxon>Agaricomycetidae</taxon>
        <taxon>Agaricales</taxon>
        <taxon>Pleurotineae</taxon>
        <taxon>Pleurotaceae</taxon>
        <taxon>Pleurotus</taxon>
    </lineage>
</organism>
<proteinExistence type="predicted"/>
<evidence type="ECO:0000313" key="2">
    <source>
        <dbReference type="Proteomes" id="UP000807025"/>
    </source>
</evidence>
<dbReference type="AlphaFoldDB" id="A0A9P6A3I9"/>
<gene>
    <name evidence="1" type="ORF">BDN71DRAFT_229997</name>
</gene>
<sequence>MYSGWLRNIRGTGILREGGSCCRKRAVDGRGRFNGRTTILDRPQFIDILASWIGFATRQSISARNTLYRRSHGGSRDQSNEWLKKSEVSHRTRGKGNNAGLVANMVGENKRQDGENCQIWVQRGQPLSWRLGLEGNACLDVEKMGEDGNKARAVGSIVPAEW</sequence>
<comment type="caution">
    <text evidence="1">The sequence shown here is derived from an EMBL/GenBank/DDBJ whole genome shotgun (WGS) entry which is preliminary data.</text>
</comment>
<dbReference type="Proteomes" id="UP000807025">
    <property type="component" value="Unassembled WGS sequence"/>
</dbReference>
<protein>
    <submittedName>
        <fullName evidence="1">Uncharacterized protein</fullName>
    </submittedName>
</protein>
<dbReference type="EMBL" id="MU154533">
    <property type="protein sequence ID" value="KAF9499248.1"/>
    <property type="molecule type" value="Genomic_DNA"/>
</dbReference>
<name>A0A9P6A3I9_PLEER</name>
<keyword evidence="2" id="KW-1185">Reference proteome</keyword>
<evidence type="ECO:0000313" key="1">
    <source>
        <dbReference type="EMBL" id="KAF9499248.1"/>
    </source>
</evidence>
<reference evidence="1" key="1">
    <citation type="submission" date="2020-11" db="EMBL/GenBank/DDBJ databases">
        <authorList>
            <consortium name="DOE Joint Genome Institute"/>
            <person name="Ahrendt S."/>
            <person name="Riley R."/>
            <person name="Andreopoulos W."/>
            <person name="Labutti K."/>
            <person name="Pangilinan J."/>
            <person name="Ruiz-Duenas F.J."/>
            <person name="Barrasa J.M."/>
            <person name="Sanchez-Garcia M."/>
            <person name="Camarero S."/>
            <person name="Miyauchi S."/>
            <person name="Serrano A."/>
            <person name="Linde D."/>
            <person name="Babiker R."/>
            <person name="Drula E."/>
            <person name="Ayuso-Fernandez I."/>
            <person name="Pacheco R."/>
            <person name="Padilla G."/>
            <person name="Ferreira P."/>
            <person name="Barriuso J."/>
            <person name="Kellner H."/>
            <person name="Castanera R."/>
            <person name="Alfaro M."/>
            <person name="Ramirez L."/>
            <person name="Pisabarro A.G."/>
            <person name="Kuo A."/>
            <person name="Tritt A."/>
            <person name="Lipzen A."/>
            <person name="He G."/>
            <person name="Yan M."/>
            <person name="Ng V."/>
            <person name="Cullen D."/>
            <person name="Martin F."/>
            <person name="Rosso M.-N."/>
            <person name="Henrissat B."/>
            <person name="Hibbett D."/>
            <person name="Martinez A.T."/>
            <person name="Grigoriev I.V."/>
        </authorList>
    </citation>
    <scope>NUCLEOTIDE SEQUENCE</scope>
    <source>
        <strain evidence="1">ATCC 90797</strain>
    </source>
</reference>
<accession>A0A9P6A3I9</accession>